<dbReference type="SMART" id="SM00849">
    <property type="entry name" value="Lactamase_B"/>
    <property type="match status" value="1"/>
</dbReference>
<accession>A0ABY4CJ71</accession>
<dbReference type="Gene3D" id="1.10.10.10">
    <property type="entry name" value="Winged helix-like DNA-binding domain superfamily/Winged helix DNA-binding domain"/>
    <property type="match status" value="1"/>
</dbReference>
<dbReference type="Proteomes" id="UP000830167">
    <property type="component" value="Chromosome"/>
</dbReference>
<keyword evidence="3" id="KW-1185">Reference proteome</keyword>
<dbReference type="InterPro" id="IPR001279">
    <property type="entry name" value="Metallo-B-lactamas"/>
</dbReference>
<organism evidence="2 3">
    <name type="scientific">Fodinisporobacter ferrooxydans</name>
    <dbReference type="NCBI Taxonomy" id="2901836"/>
    <lineage>
        <taxon>Bacteria</taxon>
        <taxon>Bacillati</taxon>
        <taxon>Bacillota</taxon>
        <taxon>Bacilli</taxon>
        <taxon>Bacillales</taxon>
        <taxon>Alicyclobacillaceae</taxon>
        <taxon>Fodinisporobacter</taxon>
    </lineage>
</organism>
<dbReference type="InterPro" id="IPR036866">
    <property type="entry name" value="RibonucZ/Hydroxyglut_hydro"/>
</dbReference>
<dbReference type="EMBL" id="CP089291">
    <property type="protein sequence ID" value="UOF90384.1"/>
    <property type="molecule type" value="Genomic_DNA"/>
</dbReference>
<dbReference type="Pfam" id="PF17778">
    <property type="entry name" value="WHD_BLACT"/>
    <property type="match status" value="1"/>
</dbReference>
<dbReference type="Gene3D" id="3.60.15.10">
    <property type="entry name" value="Ribonuclease Z/Hydroxyacylglutathione hydrolase-like"/>
    <property type="match status" value="1"/>
</dbReference>
<gene>
    <name evidence="2" type="ORF">LSG31_21425</name>
</gene>
<dbReference type="SUPFAM" id="SSF56281">
    <property type="entry name" value="Metallo-hydrolase/oxidoreductase"/>
    <property type="match status" value="1"/>
</dbReference>
<dbReference type="InterPro" id="IPR050662">
    <property type="entry name" value="Sec-metab_biosynth-thioest"/>
</dbReference>
<dbReference type="InterPro" id="IPR041516">
    <property type="entry name" value="LACTB2_WH"/>
</dbReference>
<feature type="domain" description="Metallo-beta-lactamase" evidence="1">
    <location>
        <begin position="24"/>
        <end position="193"/>
    </location>
</feature>
<proteinExistence type="predicted"/>
<dbReference type="PANTHER" id="PTHR23131">
    <property type="entry name" value="ENDORIBONUCLEASE LACTB2"/>
    <property type="match status" value="1"/>
</dbReference>
<dbReference type="RefSeq" id="WP_347437078.1">
    <property type="nucleotide sequence ID" value="NZ_CP089291.1"/>
</dbReference>
<name>A0ABY4CJ71_9BACL</name>
<evidence type="ECO:0000259" key="1">
    <source>
        <dbReference type="SMART" id="SM00849"/>
    </source>
</evidence>
<dbReference type="PANTHER" id="PTHR23131:SF0">
    <property type="entry name" value="ENDORIBONUCLEASE LACTB2"/>
    <property type="match status" value="1"/>
</dbReference>
<dbReference type="Pfam" id="PF00753">
    <property type="entry name" value="Lactamase_B"/>
    <property type="match status" value="1"/>
</dbReference>
<dbReference type="InterPro" id="IPR036388">
    <property type="entry name" value="WH-like_DNA-bd_sf"/>
</dbReference>
<evidence type="ECO:0000313" key="3">
    <source>
        <dbReference type="Proteomes" id="UP000830167"/>
    </source>
</evidence>
<sequence>MVTRCTDHVWQLSLASPTLKPATTTNTYLIHDKEEVIIVDPGFDAPANTQIILQTIQELGNPTVTGILFSHYHKDHTPGVRGLMQHLSCPIYCHELEAKQVDRLIAPCKHTSVVEQGDRIPVGKLSVDVHHTPGHTPGHLAFHIPEDAILLTGDSVISQGSTWIGPPDGHMRTYLQTLEYLKTIPAACIGPGHGPLIHDPHKAIQWFITRRLDREQQILDILRQNKSVRVSVIVERLYKDQLPADMIWVAEKTALAHLIKLEEDGLAQEIAETIPQQLSTHTGKDLEQAIPKKRNEVPDANRRFAILPGSHMEK</sequence>
<evidence type="ECO:0000313" key="2">
    <source>
        <dbReference type="EMBL" id="UOF90384.1"/>
    </source>
</evidence>
<protein>
    <submittedName>
        <fullName evidence="2">MBL fold metallo-hydrolase</fullName>
    </submittedName>
</protein>
<reference evidence="2" key="1">
    <citation type="submission" date="2021-12" db="EMBL/GenBank/DDBJ databases">
        <title>Alicyclobacillaceae gen. nov., sp. nov., isolated from chalcocite enrichment system.</title>
        <authorList>
            <person name="Jiang Z."/>
        </authorList>
    </citation>
    <scope>NUCLEOTIDE SEQUENCE</scope>
    <source>
        <strain evidence="2">MYW30-H2</strain>
    </source>
</reference>